<dbReference type="EMBL" id="VOHT01000003">
    <property type="protein sequence ID" value="TWV50008.1"/>
    <property type="molecule type" value="Genomic_DNA"/>
</dbReference>
<dbReference type="AlphaFoldDB" id="A0A3E5ICL3"/>
<protein>
    <recommendedName>
        <fullName evidence="8">Transmembrane protein</fullName>
    </recommendedName>
</protein>
<evidence type="ECO:0000256" key="1">
    <source>
        <dbReference type="SAM" id="Phobius"/>
    </source>
</evidence>
<name>A0A3E5ICL3_BACFG</name>
<dbReference type="EMBL" id="VOHV01000003">
    <property type="protein sequence ID" value="TWV42305.1"/>
    <property type="molecule type" value="Genomic_DNA"/>
</dbReference>
<dbReference type="Proteomes" id="UP000436803">
    <property type="component" value="Unassembled WGS sequence"/>
</dbReference>
<evidence type="ECO:0000313" key="4">
    <source>
        <dbReference type="EMBL" id="TWV50008.1"/>
    </source>
</evidence>
<dbReference type="EMBL" id="VWAW01000001">
    <property type="protein sequence ID" value="KAA5178628.1"/>
    <property type="molecule type" value="Genomic_DNA"/>
</dbReference>
<accession>A0A3E5ICL3</accession>
<evidence type="ECO:0000313" key="6">
    <source>
        <dbReference type="Proteomes" id="UP000319026"/>
    </source>
</evidence>
<keyword evidence="1" id="KW-0472">Membrane</keyword>
<feature type="transmembrane region" description="Helical" evidence="1">
    <location>
        <begin position="20"/>
        <end position="44"/>
    </location>
</feature>
<keyword evidence="1" id="KW-1133">Transmembrane helix</keyword>
<keyword evidence="1" id="KW-0812">Transmembrane</keyword>
<evidence type="ECO:0008006" key="8">
    <source>
        <dbReference type="Google" id="ProtNLM"/>
    </source>
</evidence>
<dbReference type="Proteomes" id="UP000315444">
    <property type="component" value="Unassembled WGS sequence"/>
</dbReference>
<evidence type="ECO:0000313" key="2">
    <source>
        <dbReference type="EMBL" id="KAA5178628.1"/>
    </source>
</evidence>
<evidence type="ECO:0000313" key="3">
    <source>
        <dbReference type="EMBL" id="TWV42305.1"/>
    </source>
</evidence>
<organism evidence="2 7">
    <name type="scientific">Bacteroides fragilis</name>
    <dbReference type="NCBI Taxonomy" id="817"/>
    <lineage>
        <taxon>Bacteria</taxon>
        <taxon>Pseudomonadati</taxon>
        <taxon>Bacteroidota</taxon>
        <taxon>Bacteroidia</taxon>
        <taxon>Bacteroidales</taxon>
        <taxon>Bacteroidaceae</taxon>
        <taxon>Bacteroides</taxon>
    </lineage>
</organism>
<comment type="caution">
    <text evidence="2">The sequence shown here is derived from an EMBL/GenBank/DDBJ whole genome shotgun (WGS) entry which is preliminary data.</text>
</comment>
<reference evidence="2 7" key="1">
    <citation type="journal article" date="2019" name="Nat. Med.">
        <title>A library of human gut bacterial isolates paired with longitudinal multiomics data enables mechanistic microbiome research.</title>
        <authorList>
            <person name="Poyet M."/>
            <person name="Groussin M."/>
            <person name="Gibbons S.M."/>
            <person name="Avila-Pacheco J."/>
            <person name="Jiang X."/>
            <person name="Kearney S.M."/>
            <person name="Perrotta A.R."/>
            <person name="Berdy B."/>
            <person name="Zhao S."/>
            <person name="Lieberman T.D."/>
            <person name="Swanson P.K."/>
            <person name="Smith M."/>
            <person name="Roesemann S."/>
            <person name="Alexander J.E."/>
            <person name="Rich S.A."/>
            <person name="Livny J."/>
            <person name="Vlamakis H."/>
            <person name="Clish C."/>
            <person name="Bullock K."/>
            <person name="Deik A."/>
            <person name="Scott J."/>
            <person name="Pierce K.A."/>
            <person name="Xavier R.J."/>
            <person name="Alm E.J."/>
        </authorList>
    </citation>
    <scope>NUCLEOTIDE SEQUENCE [LARGE SCALE GENOMIC DNA]</scope>
    <source>
        <strain evidence="2 7">BIOML-A7</strain>
    </source>
</reference>
<reference evidence="4 6" key="3">
    <citation type="submission" date="2019-07" db="EMBL/GenBank/DDBJ databases">
        <title>Genome Sequencing of Bacteroides fragilis.</title>
        <authorList>
            <person name="Pinto K.M."/>
            <person name="Ruoff K.L."/>
            <person name="Price C.E."/>
            <person name="Valls R.A."/>
            <person name="O'Toole G.A."/>
        </authorList>
    </citation>
    <scope>NUCLEOTIDE SEQUENCE [LARGE SCALE GENOMIC DNA]</scope>
    <source>
        <strain evidence="4 6">AD135F_3B</strain>
    </source>
</reference>
<evidence type="ECO:0000313" key="7">
    <source>
        <dbReference type="Proteomes" id="UP000436803"/>
    </source>
</evidence>
<reference evidence="3 5" key="2">
    <citation type="submission" date="2019-07" db="EMBL/GenBank/DDBJ databases">
        <title>Genome sequencing of Bacteroides fragilis.</title>
        <authorList>
            <person name="Galasyn E.V."/>
            <person name="Ruoff K.L."/>
            <person name="Price C.E."/>
            <person name="Valls R.A."/>
            <person name="O'Toole G.A."/>
        </authorList>
    </citation>
    <scope>NUCLEOTIDE SEQUENCE [LARGE SCALE GENOMIC DNA]</scope>
    <source>
        <strain evidence="3 5">AD135F_1B</strain>
    </source>
</reference>
<proteinExistence type="predicted"/>
<dbReference type="Proteomes" id="UP000319026">
    <property type="component" value="Unassembled WGS sequence"/>
</dbReference>
<gene>
    <name evidence="2" type="ORF">F2Z29_01025</name>
    <name evidence="4" type="ORF">FSA03_09070</name>
    <name evidence="3" type="ORF">FSA06_08920</name>
</gene>
<sequence length="49" mass="5927">MFNTTPSFGFFCSFRLISFFITNAKLVVLIWIFLYIRVYCLFYIDVSLR</sequence>
<evidence type="ECO:0000313" key="5">
    <source>
        <dbReference type="Proteomes" id="UP000315444"/>
    </source>
</evidence>